<dbReference type="InterPro" id="IPR050640">
    <property type="entry name" value="Bact_2-comp_sensor_kinase"/>
</dbReference>
<keyword evidence="7" id="KW-1133">Transmembrane helix</keyword>
<sequence length="579" mass="65957">MAKRIRMLPSRNMSTRLALYLFIMNSFILIVSSAAGYKFTSTVIKKNTAYYAEHYIGSMNNELNFYFRDVDLMTASLFYMSKNLFSGLDNYTRRLELGEDLDGLRNGRDYIEDILVLNNDLQAAGTMPIVMDQLLRADIYRRVMGSDGELVVSPIGYPTFVQDPSKANRPVLFAGRKIISESNRIEGIIIVTLPAERITDIVKKGEKRYDERLFLVDRHGILMEPASIGELPHDGEEMLKEAGGELPSFTRYGHMIVTGNNRQTQPLNIVGIIPEKALLKDAAAILNLQLVMNFALLVIGMTLALVLAYRFLRPVVRLAHFMRTVGNQQLVPYQTRGNKDEIGYLILSFNRMIRRLKRSFRRIHDEREKQKKAELRALQAQINPHFIYNTLNNVRWLARMGQSESIFDILTSMNIILVSAFQLEKPIITIEEELKHLDAYLAIQTMIHPGKFDVVYDLEESIRSGPIARMSLQPLVENAIFHGVLPKNEPGQIRIKGWVELDHVILQVADSGVGTVKDASRDDTRSEMREHVGMRNVDKRIKLYFGNQYGVNWSSERNVGTTVTVSLPIKESFLRGNDA</sequence>
<feature type="domain" description="HAMP" evidence="8">
    <location>
        <begin position="309"/>
        <end position="361"/>
    </location>
</feature>
<keyword evidence="2" id="KW-1003">Cell membrane</keyword>
<dbReference type="PROSITE" id="PS50885">
    <property type="entry name" value="HAMP"/>
    <property type="match status" value="1"/>
</dbReference>
<evidence type="ECO:0000256" key="3">
    <source>
        <dbReference type="ARBA" id="ARBA00022553"/>
    </source>
</evidence>
<dbReference type="EC" id="2.7.13.3" evidence="9"/>
<keyword evidence="4 9" id="KW-0808">Transferase</keyword>
<dbReference type="Gene3D" id="3.30.565.10">
    <property type="entry name" value="Histidine kinase-like ATPase, C-terminal domain"/>
    <property type="match status" value="1"/>
</dbReference>
<dbReference type="InterPro" id="IPR003594">
    <property type="entry name" value="HATPase_dom"/>
</dbReference>
<keyword evidence="5 9" id="KW-0418">Kinase</keyword>
<dbReference type="Gene3D" id="6.10.340.10">
    <property type="match status" value="1"/>
</dbReference>
<dbReference type="InterPro" id="IPR036890">
    <property type="entry name" value="HATPase_C_sf"/>
</dbReference>
<dbReference type="Proteomes" id="UP001589818">
    <property type="component" value="Unassembled WGS sequence"/>
</dbReference>
<dbReference type="RefSeq" id="WP_204815654.1">
    <property type="nucleotide sequence ID" value="NZ_JANHOF010000001.1"/>
</dbReference>
<feature type="transmembrane region" description="Helical" evidence="7">
    <location>
        <begin position="290"/>
        <end position="312"/>
    </location>
</feature>
<gene>
    <name evidence="9" type="ORF">ACFFJ8_24605</name>
</gene>
<dbReference type="Pfam" id="PF02518">
    <property type="entry name" value="HATPase_c"/>
    <property type="match status" value="1"/>
</dbReference>
<dbReference type="SUPFAM" id="SSF158472">
    <property type="entry name" value="HAMP domain-like"/>
    <property type="match status" value="1"/>
</dbReference>
<comment type="subcellular location">
    <subcellularLocation>
        <location evidence="1">Cell membrane</location>
        <topology evidence="1">Multi-pass membrane protein</topology>
    </subcellularLocation>
</comment>
<keyword evidence="3" id="KW-0597">Phosphoprotein</keyword>
<dbReference type="EMBL" id="JBHLVF010000041">
    <property type="protein sequence ID" value="MFC0394528.1"/>
    <property type="molecule type" value="Genomic_DNA"/>
</dbReference>
<protein>
    <submittedName>
        <fullName evidence="9">Sensor histidine kinase</fullName>
        <ecNumber evidence="9">2.7.13.3</ecNumber>
    </submittedName>
</protein>
<keyword evidence="7" id="KW-0812">Transmembrane</keyword>
<keyword evidence="10" id="KW-1185">Reference proteome</keyword>
<evidence type="ECO:0000256" key="6">
    <source>
        <dbReference type="ARBA" id="ARBA00023136"/>
    </source>
</evidence>
<dbReference type="InterPro" id="IPR010559">
    <property type="entry name" value="Sig_transdc_His_kin_internal"/>
</dbReference>
<evidence type="ECO:0000256" key="7">
    <source>
        <dbReference type="SAM" id="Phobius"/>
    </source>
</evidence>
<dbReference type="GO" id="GO:0004673">
    <property type="term" value="F:protein histidine kinase activity"/>
    <property type="evidence" value="ECO:0007669"/>
    <property type="project" value="UniProtKB-EC"/>
</dbReference>
<proteinExistence type="predicted"/>
<evidence type="ECO:0000313" key="9">
    <source>
        <dbReference type="EMBL" id="MFC0394528.1"/>
    </source>
</evidence>
<organism evidence="9 10">
    <name type="scientific">Paenibacillus mendelii</name>
    <dbReference type="NCBI Taxonomy" id="206163"/>
    <lineage>
        <taxon>Bacteria</taxon>
        <taxon>Bacillati</taxon>
        <taxon>Bacillota</taxon>
        <taxon>Bacilli</taxon>
        <taxon>Bacillales</taxon>
        <taxon>Paenibacillaceae</taxon>
        <taxon>Paenibacillus</taxon>
    </lineage>
</organism>
<dbReference type="PANTHER" id="PTHR34220">
    <property type="entry name" value="SENSOR HISTIDINE KINASE YPDA"/>
    <property type="match status" value="1"/>
</dbReference>
<dbReference type="InterPro" id="IPR003660">
    <property type="entry name" value="HAMP_dom"/>
</dbReference>
<dbReference type="CDD" id="cd06225">
    <property type="entry name" value="HAMP"/>
    <property type="match status" value="1"/>
</dbReference>
<accession>A0ABV6JIY9</accession>
<reference evidence="9 10" key="1">
    <citation type="submission" date="2024-09" db="EMBL/GenBank/DDBJ databases">
        <authorList>
            <person name="Sun Q."/>
            <person name="Mori K."/>
        </authorList>
    </citation>
    <scope>NUCLEOTIDE SEQUENCE [LARGE SCALE GENOMIC DNA]</scope>
    <source>
        <strain evidence="9 10">CCM 4839</strain>
    </source>
</reference>
<dbReference type="Pfam" id="PF06580">
    <property type="entry name" value="His_kinase"/>
    <property type="match status" value="1"/>
</dbReference>
<dbReference type="PANTHER" id="PTHR34220:SF7">
    <property type="entry name" value="SENSOR HISTIDINE KINASE YPDA"/>
    <property type="match status" value="1"/>
</dbReference>
<evidence type="ECO:0000256" key="4">
    <source>
        <dbReference type="ARBA" id="ARBA00022679"/>
    </source>
</evidence>
<name>A0ABV6JIY9_9BACL</name>
<keyword evidence="6 7" id="KW-0472">Membrane</keyword>
<evidence type="ECO:0000256" key="5">
    <source>
        <dbReference type="ARBA" id="ARBA00022777"/>
    </source>
</evidence>
<evidence type="ECO:0000313" key="10">
    <source>
        <dbReference type="Proteomes" id="UP001589818"/>
    </source>
</evidence>
<evidence type="ECO:0000259" key="8">
    <source>
        <dbReference type="PROSITE" id="PS50885"/>
    </source>
</evidence>
<comment type="caution">
    <text evidence="9">The sequence shown here is derived from an EMBL/GenBank/DDBJ whole genome shotgun (WGS) entry which is preliminary data.</text>
</comment>
<evidence type="ECO:0000256" key="2">
    <source>
        <dbReference type="ARBA" id="ARBA00022475"/>
    </source>
</evidence>
<dbReference type="SUPFAM" id="SSF55874">
    <property type="entry name" value="ATPase domain of HSP90 chaperone/DNA topoisomerase II/histidine kinase"/>
    <property type="match status" value="1"/>
</dbReference>
<evidence type="ECO:0000256" key="1">
    <source>
        <dbReference type="ARBA" id="ARBA00004651"/>
    </source>
</evidence>